<gene>
    <name evidence="3" type="ORF">EVJ48_05345</name>
</gene>
<dbReference type="EMBL" id="SHMQ01000012">
    <property type="protein sequence ID" value="RZV39140.1"/>
    <property type="molecule type" value="Genomic_DNA"/>
</dbReference>
<dbReference type="GO" id="GO:0009244">
    <property type="term" value="P:lipopolysaccharide core region biosynthetic process"/>
    <property type="evidence" value="ECO:0007669"/>
    <property type="project" value="TreeGrafter"/>
</dbReference>
<dbReference type="Pfam" id="PF01075">
    <property type="entry name" value="Glyco_transf_9"/>
    <property type="match status" value="1"/>
</dbReference>
<name>A0A520XD70_9DELT</name>
<evidence type="ECO:0000313" key="3">
    <source>
        <dbReference type="EMBL" id="RZV39140.1"/>
    </source>
</evidence>
<comment type="caution">
    <text evidence="3">The sequence shown here is derived from an EMBL/GenBank/DDBJ whole genome shotgun (WGS) entry which is preliminary data.</text>
</comment>
<dbReference type="InterPro" id="IPR002201">
    <property type="entry name" value="Glyco_trans_9"/>
</dbReference>
<dbReference type="AlphaFoldDB" id="A0A520XD70"/>
<dbReference type="PANTHER" id="PTHR30160">
    <property type="entry name" value="TETRAACYLDISACCHARIDE 4'-KINASE-RELATED"/>
    <property type="match status" value="1"/>
</dbReference>
<evidence type="ECO:0000313" key="4">
    <source>
        <dbReference type="Proteomes" id="UP000322454"/>
    </source>
</evidence>
<dbReference type="PANTHER" id="PTHR30160:SF1">
    <property type="entry name" value="LIPOPOLYSACCHARIDE 1,2-N-ACETYLGLUCOSAMINETRANSFERASE-RELATED"/>
    <property type="match status" value="1"/>
</dbReference>
<accession>A0A520XD70</accession>
<dbReference type="SUPFAM" id="SSF53756">
    <property type="entry name" value="UDP-Glycosyltransferase/glycogen phosphorylase"/>
    <property type="match status" value="1"/>
</dbReference>
<dbReference type="InterPro" id="IPR051199">
    <property type="entry name" value="LPS_LOS_Heptosyltrfase"/>
</dbReference>
<protein>
    <submittedName>
        <fullName evidence="3">Glycosyltransferase family 9 protein</fullName>
    </submittedName>
</protein>
<dbReference type="GO" id="GO:0005829">
    <property type="term" value="C:cytosol"/>
    <property type="evidence" value="ECO:0007669"/>
    <property type="project" value="TreeGrafter"/>
</dbReference>
<organism evidence="3 4">
    <name type="scientific">Candidatus Acidulodesulfobacterium acidiphilum</name>
    <dbReference type="NCBI Taxonomy" id="2597224"/>
    <lineage>
        <taxon>Bacteria</taxon>
        <taxon>Deltaproteobacteria</taxon>
        <taxon>Candidatus Acidulodesulfobacterales</taxon>
        <taxon>Candidatus Acidulodesulfobacterium</taxon>
    </lineage>
</organism>
<evidence type="ECO:0000256" key="1">
    <source>
        <dbReference type="ARBA" id="ARBA00022676"/>
    </source>
</evidence>
<sequence>MKDILIFGHNYIGDVLTITPAIRALKLKFPESRIVVVVSKNASAVLRRNEDIYKIIETDKFNGIKGIAAFFKLFLTLRNINKTNGSKFYICINFLTSLKFTMLGFLLSKKQVGQEKFLNNFFLRYPIKFDGEINNIDKSLKLVEPFYINASNKYFSKNYVYDIEDGDIKNAKNILQNSFNGYGTEITDENFKLALFSPGSTRKSKESPPYLFSVFADFLNKEGYFVIITGSKKNTDISKEICDQIENKHMSFNLTGLTDIFTLGGLIYLSKLAVTVDNGTMHLASALKVPTIALFGSTDPAICAPMSDKLFIIDKKIGCYHCFKNLCDTENYKIKRYPDCMNNILYEDLIEGYDFLLNYHIKV</sequence>
<keyword evidence="1" id="KW-0328">Glycosyltransferase</keyword>
<proteinExistence type="predicted"/>
<dbReference type="GO" id="GO:0008713">
    <property type="term" value="F:ADP-heptose-lipopolysaccharide heptosyltransferase activity"/>
    <property type="evidence" value="ECO:0007669"/>
    <property type="project" value="TreeGrafter"/>
</dbReference>
<evidence type="ECO:0000256" key="2">
    <source>
        <dbReference type="ARBA" id="ARBA00022679"/>
    </source>
</evidence>
<dbReference type="Proteomes" id="UP000322454">
    <property type="component" value="Unassembled WGS sequence"/>
</dbReference>
<dbReference type="Gene3D" id="3.40.50.2000">
    <property type="entry name" value="Glycogen Phosphorylase B"/>
    <property type="match status" value="2"/>
</dbReference>
<keyword evidence="2" id="KW-0808">Transferase</keyword>
<dbReference type="CDD" id="cd03789">
    <property type="entry name" value="GT9_LPS_heptosyltransferase"/>
    <property type="match status" value="1"/>
</dbReference>
<reference evidence="3 4" key="1">
    <citation type="submission" date="2019-01" db="EMBL/GenBank/DDBJ databases">
        <title>Insights into ecological role of a new deltaproteobacterial order Candidatus Sinidesulfobacterales (Sva0485) by metagenomics and metatranscriptomics.</title>
        <authorList>
            <person name="Tan S."/>
            <person name="Liu J."/>
            <person name="Fang Y."/>
            <person name="Hedlund B."/>
            <person name="Lian Z.-H."/>
            <person name="Huang L.-Y."/>
            <person name="Li J.-T."/>
            <person name="Huang L.-N."/>
            <person name="Li W.-J."/>
            <person name="Jiang H.-C."/>
            <person name="Dong H.-L."/>
            <person name="Shu W.-S."/>
        </authorList>
    </citation>
    <scope>NUCLEOTIDE SEQUENCE [LARGE SCALE GENOMIC DNA]</scope>
    <source>
        <strain evidence="3">AP4</strain>
    </source>
</reference>